<evidence type="ECO:0000256" key="3">
    <source>
        <dbReference type="ARBA" id="ARBA00022692"/>
    </source>
</evidence>
<keyword evidence="5 7" id="KW-0472">Membrane</keyword>
<evidence type="ECO:0000256" key="7">
    <source>
        <dbReference type="RuleBase" id="RU079119"/>
    </source>
</evidence>
<keyword evidence="4 7" id="KW-1133">Transmembrane helix</keyword>
<evidence type="ECO:0000256" key="4">
    <source>
        <dbReference type="ARBA" id="ARBA00022989"/>
    </source>
</evidence>
<feature type="domain" description="Palmitoyltransferase DHHC" evidence="9">
    <location>
        <begin position="104"/>
        <end position="220"/>
    </location>
</feature>
<feature type="transmembrane region" description="Helical" evidence="7">
    <location>
        <begin position="53"/>
        <end position="75"/>
    </location>
</feature>
<keyword evidence="3 7" id="KW-0812">Transmembrane</keyword>
<evidence type="ECO:0000259" key="9">
    <source>
        <dbReference type="Pfam" id="PF01529"/>
    </source>
</evidence>
<dbReference type="PANTHER" id="PTHR22883:SF306">
    <property type="entry name" value="PROTEIN S-ACYLTRANSFERASE 18"/>
    <property type="match status" value="1"/>
</dbReference>
<evidence type="ECO:0000313" key="11">
    <source>
        <dbReference type="Proteomes" id="UP000692954"/>
    </source>
</evidence>
<comment type="domain">
    <text evidence="7">The DHHC domain is required for palmitoyltransferase activity.</text>
</comment>
<dbReference type="GO" id="GO:0016020">
    <property type="term" value="C:membrane"/>
    <property type="evidence" value="ECO:0007669"/>
    <property type="project" value="UniProtKB-SubCell"/>
</dbReference>
<dbReference type="GO" id="GO:0019706">
    <property type="term" value="F:protein-cysteine S-palmitoyltransferase activity"/>
    <property type="evidence" value="ECO:0007669"/>
    <property type="project" value="UniProtKB-EC"/>
</dbReference>
<feature type="compositionally biased region" description="Polar residues" evidence="8">
    <location>
        <begin position="303"/>
        <end position="316"/>
    </location>
</feature>
<feature type="transmembrane region" description="Helical" evidence="7">
    <location>
        <begin position="153"/>
        <end position="173"/>
    </location>
</feature>
<comment type="subcellular location">
    <subcellularLocation>
        <location evidence="1">Membrane</location>
        <topology evidence="1">Multi-pass membrane protein</topology>
    </subcellularLocation>
</comment>
<comment type="caution">
    <text evidence="10">The sequence shown here is derived from an EMBL/GenBank/DDBJ whole genome shotgun (WGS) entry which is preliminary data.</text>
</comment>
<dbReference type="GO" id="GO:0005794">
    <property type="term" value="C:Golgi apparatus"/>
    <property type="evidence" value="ECO:0007669"/>
    <property type="project" value="TreeGrafter"/>
</dbReference>
<reference evidence="10" key="1">
    <citation type="submission" date="2021-01" db="EMBL/GenBank/DDBJ databases">
        <authorList>
            <consortium name="Genoscope - CEA"/>
            <person name="William W."/>
        </authorList>
    </citation>
    <scope>NUCLEOTIDE SEQUENCE</scope>
</reference>
<dbReference type="PANTHER" id="PTHR22883">
    <property type="entry name" value="ZINC FINGER DHHC DOMAIN CONTAINING PROTEIN"/>
    <property type="match status" value="1"/>
</dbReference>
<gene>
    <name evidence="10" type="ORF">PSON_ATCC_30995.1.T0220325</name>
</gene>
<comment type="similarity">
    <text evidence="7">Belongs to the DHHC palmitoyltransferase family.</text>
</comment>
<proteinExistence type="inferred from homology"/>
<dbReference type="PROSITE" id="PS50216">
    <property type="entry name" value="DHHC"/>
    <property type="match status" value="1"/>
</dbReference>
<evidence type="ECO:0000256" key="2">
    <source>
        <dbReference type="ARBA" id="ARBA00022679"/>
    </source>
</evidence>
<evidence type="ECO:0000256" key="6">
    <source>
        <dbReference type="ARBA" id="ARBA00023315"/>
    </source>
</evidence>
<keyword evidence="11" id="KW-1185">Reference proteome</keyword>
<keyword evidence="6 7" id="KW-0012">Acyltransferase</keyword>
<protein>
    <recommendedName>
        <fullName evidence="7">Palmitoyltransferase</fullName>
        <ecNumber evidence="7">2.3.1.225</ecNumber>
    </recommendedName>
</protein>
<dbReference type="EMBL" id="CAJJDN010000022">
    <property type="protein sequence ID" value="CAD8067198.1"/>
    <property type="molecule type" value="Genomic_DNA"/>
</dbReference>
<keyword evidence="2 7" id="KW-0808">Transferase</keyword>
<dbReference type="AlphaFoldDB" id="A0A8S1LGF0"/>
<sequence length="316" mass="37970">MITNIREHKIINGFTRPKHPYQVFTIIFFAQLFCCVSIAILPITNLLFQVRNIVKQIILASLFYFLALMIFIYGFKTSYIDPTDDIIIQYRKGLNNGQDQELYDYFCQHCDCYVSVTTKHCKVCERCVQDFDHHCKWLNNCVGKKNYEEFFRLLVFVSLFGVTFIIFAVFSYFFETPQIMIWIWINVTLVSLFFLLNFNLMIFHFWLKFKGITTYKWIMQNRQKRFQQQIQNEIPNRFFCSLKKNKKTQVNPRLDQEENQSNKQQNIEIKQNEEQCQIKQQNVEIEADFDSIHHKNSKRKFSSHTINPQINSQLQD</sequence>
<dbReference type="Proteomes" id="UP000692954">
    <property type="component" value="Unassembled WGS sequence"/>
</dbReference>
<evidence type="ECO:0000313" key="10">
    <source>
        <dbReference type="EMBL" id="CAD8067198.1"/>
    </source>
</evidence>
<evidence type="ECO:0000256" key="1">
    <source>
        <dbReference type="ARBA" id="ARBA00004141"/>
    </source>
</evidence>
<dbReference type="EC" id="2.3.1.225" evidence="7"/>
<accession>A0A8S1LGF0</accession>
<dbReference type="OrthoDB" id="1924421at2759"/>
<feature type="transmembrane region" description="Helical" evidence="7">
    <location>
        <begin position="21"/>
        <end position="41"/>
    </location>
</feature>
<organism evidence="10 11">
    <name type="scientific">Paramecium sonneborni</name>
    <dbReference type="NCBI Taxonomy" id="65129"/>
    <lineage>
        <taxon>Eukaryota</taxon>
        <taxon>Sar</taxon>
        <taxon>Alveolata</taxon>
        <taxon>Ciliophora</taxon>
        <taxon>Intramacronucleata</taxon>
        <taxon>Oligohymenophorea</taxon>
        <taxon>Peniculida</taxon>
        <taxon>Parameciidae</taxon>
        <taxon>Paramecium</taxon>
    </lineage>
</organism>
<dbReference type="InterPro" id="IPR001594">
    <property type="entry name" value="Palmitoyltrfase_DHHC"/>
</dbReference>
<dbReference type="GO" id="GO:0005783">
    <property type="term" value="C:endoplasmic reticulum"/>
    <property type="evidence" value="ECO:0007669"/>
    <property type="project" value="TreeGrafter"/>
</dbReference>
<name>A0A8S1LGF0_9CILI</name>
<feature type="transmembrane region" description="Helical" evidence="7">
    <location>
        <begin position="179"/>
        <end position="207"/>
    </location>
</feature>
<evidence type="ECO:0000256" key="8">
    <source>
        <dbReference type="SAM" id="MobiDB-lite"/>
    </source>
</evidence>
<evidence type="ECO:0000256" key="5">
    <source>
        <dbReference type="ARBA" id="ARBA00023136"/>
    </source>
</evidence>
<comment type="catalytic activity">
    <reaction evidence="7">
        <text>L-cysteinyl-[protein] + hexadecanoyl-CoA = S-hexadecanoyl-L-cysteinyl-[protein] + CoA</text>
        <dbReference type="Rhea" id="RHEA:36683"/>
        <dbReference type="Rhea" id="RHEA-COMP:10131"/>
        <dbReference type="Rhea" id="RHEA-COMP:11032"/>
        <dbReference type="ChEBI" id="CHEBI:29950"/>
        <dbReference type="ChEBI" id="CHEBI:57287"/>
        <dbReference type="ChEBI" id="CHEBI:57379"/>
        <dbReference type="ChEBI" id="CHEBI:74151"/>
        <dbReference type="EC" id="2.3.1.225"/>
    </reaction>
</comment>
<dbReference type="GO" id="GO:0006612">
    <property type="term" value="P:protein targeting to membrane"/>
    <property type="evidence" value="ECO:0007669"/>
    <property type="project" value="TreeGrafter"/>
</dbReference>
<dbReference type="Pfam" id="PF01529">
    <property type="entry name" value="DHHC"/>
    <property type="match status" value="1"/>
</dbReference>
<feature type="region of interest" description="Disordered" evidence="8">
    <location>
        <begin position="294"/>
        <end position="316"/>
    </location>
</feature>
<dbReference type="InterPro" id="IPR039859">
    <property type="entry name" value="PFA4/ZDH16/20/ERF2-like"/>
</dbReference>